<dbReference type="SUPFAM" id="SSF47819">
    <property type="entry name" value="HRDC-like"/>
    <property type="match status" value="1"/>
</dbReference>
<reference evidence="10" key="1">
    <citation type="submission" date="2016-09" db="EMBL/GenBank/DDBJ databases">
        <authorList>
            <person name="Jeantristanb JTB J.-T."/>
            <person name="Ricardo R."/>
        </authorList>
    </citation>
    <scope>NUCLEOTIDE SEQUENCE [LARGE SCALE GENOMIC DNA]</scope>
</reference>
<evidence type="ECO:0000256" key="2">
    <source>
        <dbReference type="ARBA" id="ARBA00006898"/>
    </source>
</evidence>
<evidence type="ECO:0000256" key="7">
    <source>
        <dbReference type="SAM" id="MobiDB-lite"/>
    </source>
</evidence>
<sequence length="265" mass="29879">MQAGPLITFFPSPWPCKLTLLSLASRQTVDPRAGLLCNHEVLMILRQQRDGRANQIKKLTQQKAKPVGALKRKAYPQEEEDDERDRIQPQDLHTVTFEAIKFLQDPTHPHLRQTTSSVDQLLDKLERLDLTKAERLQIVNLAPSKLVHFVLSIDDFEERFPGPDEREHLLSIVRDHLSSEPIATTRADAPTLKSTKSSKDGRACSSLTSRTATTTHVVQEEYDDDQEVMALDEATRDEVDAANELMDEGMGDGGNEEMAKEIDED</sequence>
<evidence type="ECO:0000313" key="10">
    <source>
        <dbReference type="Proteomes" id="UP000198372"/>
    </source>
</evidence>
<evidence type="ECO:0000256" key="4">
    <source>
        <dbReference type="ARBA" id="ARBA00022478"/>
    </source>
</evidence>
<feature type="region of interest" description="Disordered" evidence="7">
    <location>
        <begin position="58"/>
        <end position="86"/>
    </location>
</feature>
<evidence type="ECO:0000256" key="5">
    <source>
        <dbReference type="ARBA" id="ARBA00023163"/>
    </source>
</evidence>
<dbReference type="OrthoDB" id="1746530at2759"/>
<evidence type="ECO:0000256" key="3">
    <source>
        <dbReference type="ARBA" id="ARBA00016672"/>
    </source>
</evidence>
<dbReference type="Proteomes" id="UP000198372">
    <property type="component" value="Unassembled WGS sequence"/>
</dbReference>
<dbReference type="InterPro" id="IPR010997">
    <property type="entry name" value="HRDC-like_sf"/>
</dbReference>
<dbReference type="InterPro" id="IPR005574">
    <property type="entry name" value="Rpb4/RPC9"/>
</dbReference>
<keyword evidence="4" id="KW-0240">DNA-directed RNA polymerase</keyword>
<dbReference type="InterPro" id="IPR038846">
    <property type="entry name" value="RPC9"/>
</dbReference>
<organism evidence="9 10">
    <name type="scientific">Microbotryum intermedium</name>
    <dbReference type="NCBI Taxonomy" id="269621"/>
    <lineage>
        <taxon>Eukaryota</taxon>
        <taxon>Fungi</taxon>
        <taxon>Dikarya</taxon>
        <taxon>Basidiomycota</taxon>
        <taxon>Pucciniomycotina</taxon>
        <taxon>Microbotryomycetes</taxon>
        <taxon>Microbotryales</taxon>
        <taxon>Microbotryaceae</taxon>
        <taxon>Microbotryum</taxon>
    </lineage>
</organism>
<protein>
    <recommendedName>
        <fullName evidence="3">DNA-directed RNA polymerase III subunit RPC9</fullName>
    </recommendedName>
</protein>
<dbReference type="PANTHER" id="PTHR15561">
    <property type="entry name" value="CALCITONIN GENE-RELATED PEPTIDE-RECEPTOR COMPONENT PROTEIN"/>
    <property type="match status" value="1"/>
</dbReference>
<dbReference type="SMART" id="SM00657">
    <property type="entry name" value="RPOL4c"/>
    <property type="match status" value="1"/>
</dbReference>
<dbReference type="Gene3D" id="1.20.1250.40">
    <property type="match status" value="1"/>
</dbReference>
<dbReference type="GO" id="GO:0005666">
    <property type="term" value="C:RNA polymerase III complex"/>
    <property type="evidence" value="ECO:0007669"/>
    <property type="project" value="InterPro"/>
</dbReference>
<accession>A0A238FFV8</accession>
<dbReference type="EMBL" id="FMSP01000005">
    <property type="protein sequence ID" value="SCV70028.1"/>
    <property type="molecule type" value="Genomic_DNA"/>
</dbReference>
<evidence type="ECO:0000256" key="6">
    <source>
        <dbReference type="ARBA" id="ARBA00023242"/>
    </source>
</evidence>
<keyword evidence="10" id="KW-1185">Reference proteome</keyword>
<dbReference type="GO" id="GO:0000166">
    <property type="term" value="F:nucleotide binding"/>
    <property type="evidence" value="ECO:0007669"/>
    <property type="project" value="InterPro"/>
</dbReference>
<gene>
    <name evidence="9" type="ORF">BQ2448_1422</name>
</gene>
<name>A0A238FFV8_9BASI</name>
<keyword evidence="5" id="KW-0804">Transcription</keyword>
<dbReference type="Pfam" id="PF03874">
    <property type="entry name" value="RNA_pol_Rpb4"/>
    <property type="match status" value="1"/>
</dbReference>
<dbReference type="AlphaFoldDB" id="A0A238FFV8"/>
<dbReference type="STRING" id="269621.A0A238FFV8"/>
<dbReference type="InterPro" id="IPR038324">
    <property type="entry name" value="Rpb4/RPC9_sf"/>
</dbReference>
<comment type="similarity">
    <text evidence="2">Belongs to the eukaryotic RPC9 RNA polymerase subunit family.</text>
</comment>
<dbReference type="GO" id="GO:0006384">
    <property type="term" value="P:transcription initiation at RNA polymerase III promoter"/>
    <property type="evidence" value="ECO:0007669"/>
    <property type="project" value="InterPro"/>
</dbReference>
<dbReference type="PANTHER" id="PTHR15561:SF0">
    <property type="entry name" value="DNA-DIRECTED RNA POLYMERASE III SUBUNIT RPC9"/>
    <property type="match status" value="1"/>
</dbReference>
<evidence type="ECO:0000256" key="1">
    <source>
        <dbReference type="ARBA" id="ARBA00004123"/>
    </source>
</evidence>
<keyword evidence="6" id="KW-0539">Nucleus</keyword>
<comment type="subcellular location">
    <subcellularLocation>
        <location evidence="1">Nucleus</location>
    </subcellularLocation>
</comment>
<dbReference type="InterPro" id="IPR006590">
    <property type="entry name" value="RNA_pol_Rpb4/RPC9_core"/>
</dbReference>
<feature type="domain" description="RNA polymerase Rpb4/RPC9 core" evidence="8">
    <location>
        <begin position="61"/>
        <end position="183"/>
    </location>
</feature>
<evidence type="ECO:0000313" key="9">
    <source>
        <dbReference type="EMBL" id="SCV70028.1"/>
    </source>
</evidence>
<proteinExistence type="inferred from homology"/>
<feature type="region of interest" description="Disordered" evidence="7">
    <location>
        <begin position="239"/>
        <end position="265"/>
    </location>
</feature>
<evidence type="ECO:0000259" key="8">
    <source>
        <dbReference type="SMART" id="SM00657"/>
    </source>
</evidence>